<reference evidence="2 3" key="1">
    <citation type="submission" date="2013-12" db="EMBL/GenBank/DDBJ databases">
        <authorList>
            <person name="Zelazny A."/>
            <person name="Olivier K."/>
            <person name="Holland S."/>
            <person name="Lenaerts A."/>
            <person name="Ordway D."/>
            <person name="DeGroote M.A."/>
            <person name="Parker T."/>
            <person name="Sizemore C."/>
            <person name="Tallon L.J."/>
            <person name="Sadzewicz L.K."/>
            <person name="Sengamalay N."/>
            <person name="Fraser C.M."/>
            <person name="Hine E."/>
            <person name="Shefchek K.A."/>
            <person name="Das S.P."/>
            <person name="Tettelin H."/>
        </authorList>
    </citation>
    <scope>NUCLEOTIDE SEQUENCE [LARGE SCALE GENOMIC DNA]</scope>
    <source>
        <strain evidence="2 3">1513</strain>
    </source>
</reference>
<protein>
    <submittedName>
        <fullName evidence="2">Helix-turn-helix domain protein</fullName>
    </submittedName>
</protein>
<accession>X8DRH2</accession>
<feature type="region of interest" description="Disordered" evidence="1">
    <location>
        <begin position="338"/>
        <end position="382"/>
    </location>
</feature>
<evidence type="ECO:0000313" key="2">
    <source>
        <dbReference type="EMBL" id="EUA70994.1"/>
    </source>
</evidence>
<proteinExistence type="predicted"/>
<comment type="caution">
    <text evidence="2">The sequence shown here is derived from an EMBL/GenBank/DDBJ whole genome shotgun (WGS) entry which is preliminary data.</text>
</comment>
<dbReference type="Proteomes" id="UP000023351">
    <property type="component" value="Unassembled WGS sequence"/>
</dbReference>
<sequence>MIEVAGNGARWSLDELSVALDRSLSPSAAGACLGRTAVSVKKARERYGQMSWDEVVALFEHKARVKATVAAGPTVTKSRWRAAEIGVVLDESLSCFEAAAQLGRSLSAVRGARSTFRGADLAALVAAEAHQEQFEAQIAKGPSRKGTWSIDELAVALDRSKSRQEAAALLGCSVAAIRYQRAKHDHRGDPVPEHLHGTLRGHDIYGCRCMRCRQFTQENTRRVAERSRDRDRVRRDPEYVLGRKQPWTPQEVRIALDELLTLREAAAQLGRSIDAVADARYRYRGGTPVFRRPGRDWSSEELAIALDRTLSRAQAAEQLGRSSSAIAWARYKYGTTLEESVRTPPSTKGTCELTGSAQNPPKRSHRYDAGTDRTNPPGPLTA</sequence>
<evidence type="ECO:0000256" key="1">
    <source>
        <dbReference type="SAM" id="MobiDB-lite"/>
    </source>
</evidence>
<feature type="compositionally biased region" description="Polar residues" evidence="1">
    <location>
        <begin position="343"/>
        <end position="361"/>
    </location>
</feature>
<dbReference type="PATRIC" id="fig|1299321.3.peg.3112"/>
<dbReference type="EMBL" id="JAOJ01000002">
    <property type="protein sequence ID" value="EUA70994.1"/>
    <property type="molecule type" value="Genomic_DNA"/>
</dbReference>
<organism evidence="2 3">
    <name type="scientific">Mycobacteroides abscessus subsp. bolletii 1513</name>
    <dbReference type="NCBI Taxonomy" id="1299321"/>
    <lineage>
        <taxon>Bacteria</taxon>
        <taxon>Bacillati</taxon>
        <taxon>Actinomycetota</taxon>
        <taxon>Actinomycetes</taxon>
        <taxon>Mycobacteriales</taxon>
        <taxon>Mycobacteriaceae</taxon>
        <taxon>Mycobacteroides</taxon>
        <taxon>Mycobacteroides abscessus</taxon>
    </lineage>
</organism>
<dbReference type="AlphaFoldDB" id="X8DRH2"/>
<evidence type="ECO:0000313" key="3">
    <source>
        <dbReference type="Proteomes" id="UP000023351"/>
    </source>
</evidence>
<name>X8DRH2_9MYCO</name>
<gene>
    <name evidence="2" type="ORF">I540_3239</name>
</gene>